<reference evidence="1 2" key="1">
    <citation type="journal article" date="2023" name="Res Sq">
        <title>Genomic and morphological characterization of Knufia obscura isolated from the Mars 2020 spacecraft assembly facility.</title>
        <authorList>
            <person name="Chander A.M."/>
            <person name="Teixeira M.M."/>
            <person name="Singh N.K."/>
            <person name="Williams M.P."/>
            <person name="Parker C.W."/>
            <person name="Leo P."/>
            <person name="Stajich J.E."/>
            <person name="Torok T."/>
            <person name="Tighe S."/>
            <person name="Mason C.E."/>
            <person name="Venkateswaran K."/>
        </authorList>
    </citation>
    <scope>NUCLEOTIDE SEQUENCE [LARGE SCALE GENOMIC DNA]</scope>
    <source>
        <strain evidence="1 2">CCFEE 5817</strain>
    </source>
</reference>
<dbReference type="Proteomes" id="UP001334248">
    <property type="component" value="Unassembled WGS sequence"/>
</dbReference>
<dbReference type="EMBL" id="JAVHJV010000015">
    <property type="protein sequence ID" value="KAK5937896.1"/>
    <property type="molecule type" value="Genomic_DNA"/>
</dbReference>
<dbReference type="RefSeq" id="XP_064725986.1">
    <property type="nucleotide sequence ID" value="XM_064878418.1"/>
</dbReference>
<organism evidence="1 2">
    <name type="scientific">Knufia obscura</name>
    <dbReference type="NCBI Taxonomy" id="1635080"/>
    <lineage>
        <taxon>Eukaryota</taxon>
        <taxon>Fungi</taxon>
        <taxon>Dikarya</taxon>
        <taxon>Ascomycota</taxon>
        <taxon>Pezizomycotina</taxon>
        <taxon>Eurotiomycetes</taxon>
        <taxon>Chaetothyriomycetidae</taxon>
        <taxon>Chaetothyriales</taxon>
        <taxon>Trichomeriaceae</taxon>
        <taxon>Knufia</taxon>
    </lineage>
</organism>
<dbReference type="GeneID" id="90003474"/>
<evidence type="ECO:0000313" key="1">
    <source>
        <dbReference type="EMBL" id="KAK5937896.1"/>
    </source>
</evidence>
<proteinExistence type="predicted"/>
<name>A0ABR0RBG8_9EURO</name>
<comment type="caution">
    <text evidence="1">The sequence shown here is derived from an EMBL/GenBank/DDBJ whole genome shotgun (WGS) entry which is preliminary data.</text>
</comment>
<sequence>MVTTRAMAAFQRQYGSPTIFDKLPTELRLMVWNHLFSCLRLQITKCTNGKSYLIGERGGLLGRYYLHPLLYVLKRYKAELAEAFYRSVLIEPLRIRYHDFGGRCDIGPLLLRQKVRRLELTIDELHLFVGPIWGTKPRTGKNVQVEGFPLITHLHLHWSLVVRRWIRSPRERWDRRWLGRLLACRKSFSVTVDIDATWEGGQIPVFHGKIVDGRLNVPFEYDHQGLIWWWEDRLRRDLMVEKEESVVEAQKFWIV</sequence>
<keyword evidence="2" id="KW-1185">Reference proteome</keyword>
<protein>
    <submittedName>
        <fullName evidence="1">Uncharacterized protein</fullName>
    </submittedName>
</protein>
<gene>
    <name evidence="1" type="ORF">PMZ80_010025</name>
</gene>
<accession>A0ABR0RBG8</accession>
<evidence type="ECO:0000313" key="2">
    <source>
        <dbReference type="Proteomes" id="UP001334248"/>
    </source>
</evidence>